<dbReference type="InterPro" id="IPR043128">
    <property type="entry name" value="Rev_trsase/Diguanyl_cyclase"/>
</dbReference>
<keyword evidence="11" id="KW-0695">RNA-directed DNA polymerase</keyword>
<dbReference type="SUPFAM" id="SSF50630">
    <property type="entry name" value="Acid proteases"/>
    <property type="match status" value="1"/>
</dbReference>
<dbReference type="PANTHER" id="PTHR37984">
    <property type="entry name" value="PROTEIN CBG26694"/>
    <property type="match status" value="1"/>
</dbReference>
<keyword evidence="18" id="KW-1185">Reference proteome</keyword>
<reference evidence="17 18" key="1">
    <citation type="journal article" date="2021" name="Commun. Biol.">
        <title>The genome of Shorea leprosula (Dipterocarpaceae) highlights the ecological relevance of drought in aseasonal tropical rainforests.</title>
        <authorList>
            <person name="Ng K.K.S."/>
            <person name="Kobayashi M.J."/>
            <person name="Fawcett J.A."/>
            <person name="Hatakeyama M."/>
            <person name="Paape T."/>
            <person name="Ng C.H."/>
            <person name="Ang C.C."/>
            <person name="Tnah L.H."/>
            <person name="Lee C.T."/>
            <person name="Nishiyama T."/>
            <person name="Sese J."/>
            <person name="O'Brien M.J."/>
            <person name="Copetti D."/>
            <person name="Mohd Noor M.I."/>
            <person name="Ong R.C."/>
            <person name="Putra M."/>
            <person name="Sireger I.Z."/>
            <person name="Indrioko S."/>
            <person name="Kosugi Y."/>
            <person name="Izuno A."/>
            <person name="Isagi Y."/>
            <person name="Lee S.L."/>
            <person name="Shimizu K.K."/>
        </authorList>
    </citation>
    <scope>NUCLEOTIDE SEQUENCE [LARGE SCALE GENOMIC DNA]</scope>
    <source>
        <strain evidence="17">214</strain>
    </source>
</reference>
<dbReference type="Gene3D" id="4.10.60.10">
    <property type="entry name" value="Zinc finger, CCHC-type"/>
    <property type="match status" value="1"/>
</dbReference>
<dbReference type="CDD" id="cd01647">
    <property type="entry name" value="RT_LTR"/>
    <property type="match status" value="1"/>
</dbReference>
<protein>
    <recommendedName>
        <fullName evidence="19">Reverse transcriptase</fullName>
    </recommendedName>
</protein>
<dbReference type="Pfam" id="PF03732">
    <property type="entry name" value="Retrotrans_gag"/>
    <property type="match status" value="1"/>
</dbReference>
<dbReference type="InterPro" id="IPR001878">
    <property type="entry name" value="Znf_CCHC"/>
</dbReference>
<evidence type="ECO:0000256" key="4">
    <source>
        <dbReference type="ARBA" id="ARBA00022722"/>
    </source>
</evidence>
<keyword evidence="10" id="KW-0229">DNA integration</keyword>
<dbReference type="InterPro" id="IPR021109">
    <property type="entry name" value="Peptidase_aspartic_dom_sf"/>
</dbReference>
<evidence type="ECO:0000256" key="3">
    <source>
        <dbReference type="ARBA" id="ARBA00022695"/>
    </source>
</evidence>
<evidence type="ECO:0000313" key="18">
    <source>
        <dbReference type="Proteomes" id="UP001054252"/>
    </source>
</evidence>
<dbReference type="EMBL" id="BPVZ01000156">
    <property type="protein sequence ID" value="GKV42160.1"/>
    <property type="molecule type" value="Genomic_DNA"/>
</dbReference>
<dbReference type="GO" id="GO:0004519">
    <property type="term" value="F:endonuclease activity"/>
    <property type="evidence" value="ECO:0007669"/>
    <property type="project" value="UniProtKB-KW"/>
</dbReference>
<dbReference type="PROSITE" id="PS50158">
    <property type="entry name" value="ZF_CCHC"/>
    <property type="match status" value="1"/>
</dbReference>
<dbReference type="GO" id="GO:0004190">
    <property type="term" value="F:aspartic-type endopeptidase activity"/>
    <property type="evidence" value="ECO:0007669"/>
    <property type="project" value="UniProtKB-KW"/>
</dbReference>
<dbReference type="FunFam" id="3.10.10.10:FF:000007">
    <property type="entry name" value="Retrovirus-related Pol polyprotein from transposon 17.6-like Protein"/>
    <property type="match status" value="1"/>
</dbReference>
<dbReference type="InterPro" id="IPR000477">
    <property type="entry name" value="RT_dom"/>
</dbReference>
<dbReference type="Pfam" id="PF17919">
    <property type="entry name" value="RT_RNaseH_2"/>
    <property type="match status" value="1"/>
</dbReference>
<dbReference type="Gene3D" id="2.40.70.10">
    <property type="entry name" value="Acid Proteases"/>
    <property type="match status" value="1"/>
</dbReference>
<dbReference type="InterPro" id="IPR012337">
    <property type="entry name" value="RNaseH-like_sf"/>
</dbReference>
<evidence type="ECO:0000313" key="17">
    <source>
        <dbReference type="EMBL" id="GKV42160.1"/>
    </source>
</evidence>
<keyword evidence="8" id="KW-0460">Magnesium</keyword>
<dbReference type="GO" id="GO:0015074">
    <property type="term" value="P:DNA integration"/>
    <property type="evidence" value="ECO:0007669"/>
    <property type="project" value="UniProtKB-KW"/>
</dbReference>
<dbReference type="SUPFAM" id="SSF53098">
    <property type="entry name" value="Ribonuclease H-like"/>
    <property type="match status" value="1"/>
</dbReference>
<evidence type="ECO:0000256" key="5">
    <source>
        <dbReference type="ARBA" id="ARBA00022750"/>
    </source>
</evidence>
<proteinExistence type="predicted"/>
<dbReference type="InterPro" id="IPR005162">
    <property type="entry name" value="Retrotrans_gag_dom"/>
</dbReference>
<keyword evidence="3" id="KW-0548">Nucleotidyltransferase</keyword>
<dbReference type="InterPro" id="IPR043502">
    <property type="entry name" value="DNA/RNA_pol_sf"/>
</dbReference>
<dbReference type="InterPro" id="IPR001969">
    <property type="entry name" value="Aspartic_peptidase_AS"/>
</dbReference>
<dbReference type="Gene3D" id="3.30.420.10">
    <property type="entry name" value="Ribonuclease H-like superfamily/Ribonuclease H"/>
    <property type="match status" value="2"/>
</dbReference>
<dbReference type="SUPFAM" id="SSF56672">
    <property type="entry name" value="DNA/RNA polymerases"/>
    <property type="match status" value="1"/>
</dbReference>
<evidence type="ECO:0000256" key="2">
    <source>
        <dbReference type="ARBA" id="ARBA00022679"/>
    </source>
</evidence>
<evidence type="ECO:0008006" key="19">
    <source>
        <dbReference type="Google" id="ProtNLM"/>
    </source>
</evidence>
<dbReference type="PROSITE" id="PS00141">
    <property type="entry name" value="ASP_PROTEASE"/>
    <property type="match status" value="1"/>
</dbReference>
<keyword evidence="14" id="KW-0862">Zinc</keyword>
<dbReference type="InterPro" id="IPR036397">
    <property type="entry name" value="RNaseH_sf"/>
</dbReference>
<evidence type="ECO:0000256" key="11">
    <source>
        <dbReference type="ARBA" id="ARBA00022918"/>
    </source>
</evidence>
<evidence type="ECO:0000259" key="16">
    <source>
        <dbReference type="PROSITE" id="PS50878"/>
    </source>
</evidence>
<evidence type="ECO:0000256" key="1">
    <source>
        <dbReference type="ARBA" id="ARBA00022670"/>
    </source>
</evidence>
<dbReference type="AlphaFoldDB" id="A0AAV5LXH0"/>
<evidence type="ECO:0000256" key="8">
    <source>
        <dbReference type="ARBA" id="ARBA00022842"/>
    </source>
</evidence>
<dbReference type="Pfam" id="PF08284">
    <property type="entry name" value="RVP_2"/>
    <property type="match status" value="1"/>
</dbReference>
<evidence type="ECO:0000256" key="10">
    <source>
        <dbReference type="ARBA" id="ARBA00022908"/>
    </source>
</evidence>
<dbReference type="InterPro" id="IPR036875">
    <property type="entry name" value="Znf_CCHC_sf"/>
</dbReference>
<dbReference type="Gene3D" id="3.30.70.270">
    <property type="match status" value="2"/>
</dbReference>
<dbReference type="Pfam" id="PF00098">
    <property type="entry name" value="zf-CCHC"/>
    <property type="match status" value="1"/>
</dbReference>
<keyword evidence="5" id="KW-0064">Aspartyl protease</keyword>
<dbReference type="SMART" id="SM00343">
    <property type="entry name" value="ZnF_C2HC"/>
    <property type="match status" value="1"/>
</dbReference>
<dbReference type="GO" id="GO:0003677">
    <property type="term" value="F:DNA binding"/>
    <property type="evidence" value="ECO:0007669"/>
    <property type="project" value="UniProtKB-KW"/>
</dbReference>
<keyword evidence="2" id="KW-0808">Transferase</keyword>
<sequence length="1008" mass="115497">MAEIRRQASPATSVPPPSPVVSTPMALAPISSAPAVGLWITEVERGFRLLKIDNDLKVDVGSYILTGKALTWWESYVKLHQGEPELSTWDSFKKVFMQEYIPDSKRQELQREFVDLKQGLGTVEQYKEEFDRYLPFVGSQVGDEQAKVDKFLWGLNSNIYLAVNQFKSTTYREAVDRAIDQEKAMARVTSLGQPSVESSLGKRKFDGSRQSLFLALPKSEINKVGHTWDQCRTVTGACFKCGQQGHRIANCPLLDPKAQSTQSTSPQSLPVNSDYAHVLFDSGASHSFIARSYVLKRALPVDTSDCELHVDTPLGGVMTTREVFRTVDICVDGRQLSASLFVLDISDFDIILGMDWLSKYFASIDCHRKWVIFNIPGFLVSVTDASSVTSRLEDIPMVHEFPDVFLKDLPSLPPDREVEFAIDLVLGTGPISKAPYRMAPAELKELKKKDGSMRLCIDYWELNKVTVKNRYPLPRIDDLFDHLKGAQVFSKIDLRSGYHQLKIKLNDVPKTAFRTRYGHYEFIVMPFGLTNAPARFMDLMNRVFSKYLDQFVVVFFDDILIYSSSCTLHEKHLRTILETLRSERLFAKFKKCEFWLDNVAFLGHVVTKDGISVDPQKIEAVVDWKRPNSVAEIRSFLGLAGYYRRFVGDFSRIALPMTRLIRKDTKFEWTLECEKSFLTLKEKLVTATVLALPINGERFTIYSDASKKGLGCVLMQKDRVIAYASRQLKPYEENYPTHDLELATVIFALKSGGIIYTWKWENITMDFVTGLPRTLKGNDSISVIVDRLTKSAHFLPYQTGTSIEKLANMYMEEIVKLHGVLILEDMLRACVLDWKGSWNQHLSMAEFAYNNNYQLSIRMALFEALHGRRCRSPVCWTEVGERSILGPELVQQSFEIVQLIKECLCTAQSRFGIRGKLSPRYIGPYPILERIGEYVLDLSHIINPEPIQLREDLTYDKHPIRILDFKERIMRRRTIRFIKVLWDNHSVEEATWELESKMRQEHPHLFQD</sequence>
<evidence type="ECO:0000256" key="12">
    <source>
        <dbReference type="ARBA" id="ARBA00023125"/>
    </source>
</evidence>
<keyword evidence="1" id="KW-0645">Protease</keyword>
<dbReference type="CDD" id="cd00303">
    <property type="entry name" value="retropepsin_like"/>
    <property type="match status" value="1"/>
</dbReference>
<gene>
    <name evidence="17" type="ORF">SLEP1_g49597</name>
</gene>
<keyword evidence="12" id="KW-0238">DNA-binding</keyword>
<dbReference type="GO" id="GO:0003723">
    <property type="term" value="F:RNA binding"/>
    <property type="evidence" value="ECO:0007669"/>
    <property type="project" value="UniProtKB-KW"/>
</dbReference>
<dbReference type="PANTHER" id="PTHR37984:SF5">
    <property type="entry name" value="PROTEIN NYNRIN-LIKE"/>
    <property type="match status" value="1"/>
</dbReference>
<dbReference type="InterPro" id="IPR050951">
    <property type="entry name" value="Retrovirus_Pol_polyprotein"/>
</dbReference>
<keyword evidence="9" id="KW-0694">RNA-binding</keyword>
<dbReference type="PROSITE" id="PS50878">
    <property type="entry name" value="RT_POL"/>
    <property type="match status" value="1"/>
</dbReference>
<dbReference type="InterPro" id="IPR041577">
    <property type="entry name" value="RT_RNaseH_2"/>
</dbReference>
<dbReference type="GO" id="GO:0006508">
    <property type="term" value="P:proteolysis"/>
    <property type="evidence" value="ECO:0007669"/>
    <property type="project" value="UniProtKB-KW"/>
</dbReference>
<evidence type="ECO:0000256" key="6">
    <source>
        <dbReference type="ARBA" id="ARBA00022759"/>
    </source>
</evidence>
<dbReference type="Pfam" id="PF00078">
    <property type="entry name" value="RVT_1"/>
    <property type="match status" value="1"/>
</dbReference>
<evidence type="ECO:0000256" key="14">
    <source>
        <dbReference type="PROSITE-ProRule" id="PRU00047"/>
    </source>
</evidence>
<evidence type="ECO:0000256" key="9">
    <source>
        <dbReference type="ARBA" id="ARBA00022884"/>
    </source>
</evidence>
<feature type="domain" description="CCHC-type" evidence="15">
    <location>
        <begin position="238"/>
        <end position="252"/>
    </location>
</feature>
<dbReference type="Proteomes" id="UP001054252">
    <property type="component" value="Unassembled WGS sequence"/>
</dbReference>
<dbReference type="SUPFAM" id="SSF57756">
    <property type="entry name" value="Retrovirus zinc finger-like domains"/>
    <property type="match status" value="1"/>
</dbReference>
<comment type="caution">
    <text evidence="17">The sequence shown here is derived from an EMBL/GenBank/DDBJ whole genome shotgun (WGS) entry which is preliminary data.</text>
</comment>
<dbReference type="GO" id="GO:0008270">
    <property type="term" value="F:zinc ion binding"/>
    <property type="evidence" value="ECO:0007669"/>
    <property type="project" value="UniProtKB-KW"/>
</dbReference>
<evidence type="ECO:0000256" key="7">
    <source>
        <dbReference type="ARBA" id="ARBA00022801"/>
    </source>
</evidence>
<keyword evidence="14" id="KW-0479">Metal-binding</keyword>
<dbReference type="GO" id="GO:0003964">
    <property type="term" value="F:RNA-directed DNA polymerase activity"/>
    <property type="evidence" value="ECO:0007669"/>
    <property type="project" value="UniProtKB-KW"/>
</dbReference>
<dbReference type="FunFam" id="3.30.70.270:FF:000020">
    <property type="entry name" value="Transposon Tf2-6 polyprotein-like Protein"/>
    <property type="match status" value="1"/>
</dbReference>
<keyword evidence="14" id="KW-0863">Zinc-finger</keyword>
<accession>A0AAV5LXH0</accession>
<keyword evidence="6" id="KW-0255">Endonuclease</keyword>
<evidence type="ECO:0000256" key="13">
    <source>
        <dbReference type="ARBA" id="ARBA00023268"/>
    </source>
</evidence>
<evidence type="ECO:0000259" key="15">
    <source>
        <dbReference type="PROSITE" id="PS50158"/>
    </source>
</evidence>
<organism evidence="17 18">
    <name type="scientific">Rubroshorea leprosula</name>
    <dbReference type="NCBI Taxonomy" id="152421"/>
    <lineage>
        <taxon>Eukaryota</taxon>
        <taxon>Viridiplantae</taxon>
        <taxon>Streptophyta</taxon>
        <taxon>Embryophyta</taxon>
        <taxon>Tracheophyta</taxon>
        <taxon>Spermatophyta</taxon>
        <taxon>Magnoliopsida</taxon>
        <taxon>eudicotyledons</taxon>
        <taxon>Gunneridae</taxon>
        <taxon>Pentapetalae</taxon>
        <taxon>rosids</taxon>
        <taxon>malvids</taxon>
        <taxon>Malvales</taxon>
        <taxon>Dipterocarpaceae</taxon>
        <taxon>Rubroshorea</taxon>
    </lineage>
</organism>
<keyword evidence="4" id="KW-0540">Nuclease</keyword>
<keyword evidence="13" id="KW-0511">Multifunctional enzyme</keyword>
<keyword evidence="7" id="KW-0378">Hydrolase</keyword>
<feature type="domain" description="Reverse transcriptase" evidence="16">
    <location>
        <begin position="427"/>
        <end position="606"/>
    </location>
</feature>
<name>A0AAV5LXH0_9ROSI</name>
<dbReference type="Gene3D" id="3.10.10.10">
    <property type="entry name" value="HIV Type 1 Reverse Transcriptase, subunit A, domain 1"/>
    <property type="match status" value="1"/>
</dbReference>